<dbReference type="Proteomes" id="UP001057402">
    <property type="component" value="Chromosome 2"/>
</dbReference>
<gene>
    <name evidence="1" type="ORF">MLD38_004290</name>
</gene>
<sequence length="180" mass="19944">MADASAVQLLDFFSLEKDPDRDATARPPIDRPTGFKGIQNVISKINPQLLKSVIASSSSVPCTPRVGYRDVPPPLPRSSDGETSPLTIFYNGSVVVFDVPPHKAEDILKLAVSRGRDTTLMENPEVTTAGYPDDHRELLRTLTGDLPLSRGKSLQRFLEKRKERLTSSTPYYCNNNSRTE</sequence>
<comment type="caution">
    <text evidence="1">The sequence shown here is derived from an EMBL/GenBank/DDBJ whole genome shotgun (WGS) entry which is preliminary data.</text>
</comment>
<protein>
    <submittedName>
        <fullName evidence="1">Uncharacterized protein</fullName>
    </submittedName>
</protein>
<accession>A0ACB9S4Z1</accession>
<reference evidence="2" key="1">
    <citation type="journal article" date="2023" name="Front. Plant Sci.">
        <title>Chromosomal-level genome assembly of Melastoma candidum provides insights into trichome evolution.</title>
        <authorList>
            <person name="Zhong Y."/>
            <person name="Wu W."/>
            <person name="Sun C."/>
            <person name="Zou P."/>
            <person name="Liu Y."/>
            <person name="Dai S."/>
            <person name="Zhou R."/>
        </authorList>
    </citation>
    <scope>NUCLEOTIDE SEQUENCE [LARGE SCALE GENOMIC DNA]</scope>
</reference>
<organism evidence="1 2">
    <name type="scientific">Melastoma candidum</name>
    <dbReference type="NCBI Taxonomy" id="119954"/>
    <lineage>
        <taxon>Eukaryota</taxon>
        <taxon>Viridiplantae</taxon>
        <taxon>Streptophyta</taxon>
        <taxon>Embryophyta</taxon>
        <taxon>Tracheophyta</taxon>
        <taxon>Spermatophyta</taxon>
        <taxon>Magnoliopsida</taxon>
        <taxon>eudicotyledons</taxon>
        <taxon>Gunneridae</taxon>
        <taxon>Pentapetalae</taxon>
        <taxon>rosids</taxon>
        <taxon>malvids</taxon>
        <taxon>Myrtales</taxon>
        <taxon>Melastomataceae</taxon>
        <taxon>Melastomatoideae</taxon>
        <taxon>Melastomateae</taxon>
        <taxon>Melastoma</taxon>
    </lineage>
</organism>
<evidence type="ECO:0000313" key="2">
    <source>
        <dbReference type="Proteomes" id="UP001057402"/>
    </source>
</evidence>
<keyword evidence="2" id="KW-1185">Reference proteome</keyword>
<dbReference type="EMBL" id="CM042881">
    <property type="protein sequence ID" value="KAI4386353.1"/>
    <property type="molecule type" value="Genomic_DNA"/>
</dbReference>
<name>A0ACB9S4Z1_9MYRT</name>
<evidence type="ECO:0000313" key="1">
    <source>
        <dbReference type="EMBL" id="KAI4386353.1"/>
    </source>
</evidence>
<proteinExistence type="predicted"/>